<gene>
    <name evidence="1" type="ORF">SAMN05192558_11686</name>
</gene>
<proteinExistence type="predicted"/>
<dbReference type="STRING" id="504798.SAMN05421871_11687"/>
<keyword evidence="2" id="KW-1185">Reference proteome</keyword>
<accession>A0A1H0VZ12</accession>
<dbReference type="Proteomes" id="UP000199651">
    <property type="component" value="Unassembled WGS sequence"/>
</dbReference>
<dbReference type="EMBL" id="FNJB01000016">
    <property type="protein sequence ID" value="SDP83694.1"/>
    <property type="molecule type" value="Genomic_DNA"/>
</dbReference>
<reference evidence="2" key="1">
    <citation type="submission" date="2016-10" db="EMBL/GenBank/DDBJ databases">
        <authorList>
            <person name="Varghese N."/>
            <person name="Submissions S."/>
        </authorList>
    </citation>
    <scope>NUCLEOTIDE SEQUENCE [LARGE SCALE GENOMIC DNA]</scope>
    <source>
        <strain evidence="2">IBRC-M 10655</strain>
    </source>
</reference>
<evidence type="ECO:0000313" key="1">
    <source>
        <dbReference type="EMBL" id="SDP83694.1"/>
    </source>
</evidence>
<name>A0A1H0VZ12_9PSEU</name>
<organism evidence="1 2">
    <name type="scientific">Actinokineospora alba</name>
    <dbReference type="NCBI Taxonomy" id="504798"/>
    <lineage>
        <taxon>Bacteria</taxon>
        <taxon>Bacillati</taxon>
        <taxon>Actinomycetota</taxon>
        <taxon>Actinomycetes</taxon>
        <taxon>Pseudonocardiales</taxon>
        <taxon>Pseudonocardiaceae</taxon>
        <taxon>Actinokineospora</taxon>
    </lineage>
</organism>
<evidence type="ECO:0000313" key="2">
    <source>
        <dbReference type="Proteomes" id="UP000199651"/>
    </source>
</evidence>
<protein>
    <submittedName>
        <fullName evidence="1">Uncharacterized protein</fullName>
    </submittedName>
</protein>
<dbReference type="RefSeq" id="WP_133794387.1">
    <property type="nucleotide sequence ID" value="NZ_FNDV01000016.1"/>
</dbReference>
<dbReference type="OrthoDB" id="3692772at2"/>
<dbReference type="AlphaFoldDB" id="A0A1H0VZ12"/>
<sequence>MACLTVDYHCLPEPRPLSPDEQLTLDRDFLSAGTDERLSRGCNAPYLRHMNGRWWVVNSKQAPLAVYVAGESRRFTVGERCAFPLPDGESELHVWDSRYRVRLIVSDTPTTTETVHIGPPTTFGLSGAAVRVELLLSRKPRHRTVLAAYYREYFTPGIASPAPLDRMQTRLCMGLTSFTQLERALNEVVTEIWGAPQGHRHELPDYLISERLLVAADQRLVPHKHCGHRT</sequence>